<reference evidence="9" key="2">
    <citation type="submission" date="2025-09" db="UniProtKB">
        <authorList>
            <consortium name="Ensembl"/>
        </authorList>
    </citation>
    <scope>IDENTIFICATION</scope>
</reference>
<evidence type="ECO:0000256" key="3">
    <source>
        <dbReference type="ARBA" id="ARBA00022771"/>
    </source>
</evidence>
<dbReference type="CDD" id="cd20365">
    <property type="entry name" value="BRcat_RBR_FBXO43"/>
    <property type="match status" value="1"/>
</dbReference>
<dbReference type="Gene3D" id="1.20.1280.50">
    <property type="match status" value="1"/>
</dbReference>
<feature type="domain" description="ZBR-type" evidence="8">
    <location>
        <begin position="542"/>
        <end position="590"/>
    </location>
</feature>
<reference evidence="9" key="1">
    <citation type="submission" date="2025-08" db="UniProtKB">
        <authorList>
            <consortium name="Ensembl"/>
        </authorList>
    </citation>
    <scope>IDENTIFICATION</scope>
</reference>
<dbReference type="AlphaFoldDB" id="A0A3B4TW70"/>
<dbReference type="GO" id="GO:0045835">
    <property type="term" value="P:negative regulation of meiotic nuclear division"/>
    <property type="evidence" value="ECO:0007669"/>
    <property type="project" value="InterPro"/>
</dbReference>
<keyword evidence="10" id="KW-1185">Reference proteome</keyword>
<dbReference type="GO" id="GO:0008270">
    <property type="term" value="F:zinc ion binding"/>
    <property type="evidence" value="ECO:0007669"/>
    <property type="project" value="UniProtKB-KW"/>
</dbReference>
<dbReference type="InterPro" id="IPR044064">
    <property type="entry name" value="ZF_ZBR"/>
</dbReference>
<dbReference type="Ensembl" id="ENSSDUT00000010738.1">
    <property type="protein sequence ID" value="ENSSDUP00000010541.1"/>
    <property type="gene ID" value="ENSSDUG00000007668.1"/>
</dbReference>
<evidence type="ECO:0000256" key="1">
    <source>
        <dbReference type="ARBA" id="ARBA00004906"/>
    </source>
</evidence>
<proteinExistence type="predicted"/>
<protein>
    <submittedName>
        <fullName evidence="9">F-box protein 43</fullName>
    </submittedName>
</protein>
<accession>A0A3B4TW70</accession>
<dbReference type="Gene3D" id="2.20.25.20">
    <property type="match status" value="1"/>
</dbReference>
<keyword evidence="3 6" id="KW-0863">Zinc-finger</keyword>
<dbReference type="SUPFAM" id="SSF81383">
    <property type="entry name" value="F-box domain"/>
    <property type="match status" value="1"/>
</dbReference>
<dbReference type="PANTHER" id="PTHR15493:SF1">
    <property type="entry name" value="F-BOX ONLY PROTEIN 43"/>
    <property type="match status" value="1"/>
</dbReference>
<dbReference type="GO" id="GO:0007088">
    <property type="term" value="P:regulation of mitotic nuclear division"/>
    <property type="evidence" value="ECO:0007669"/>
    <property type="project" value="InterPro"/>
</dbReference>
<feature type="region of interest" description="Disordered" evidence="7">
    <location>
        <begin position="314"/>
        <end position="335"/>
    </location>
</feature>
<keyword evidence="5" id="KW-0862">Zinc</keyword>
<dbReference type="UniPathway" id="UPA00143"/>
<dbReference type="GO" id="GO:0005634">
    <property type="term" value="C:nucleus"/>
    <property type="evidence" value="ECO:0007669"/>
    <property type="project" value="TreeGrafter"/>
</dbReference>
<evidence type="ECO:0000256" key="7">
    <source>
        <dbReference type="SAM" id="MobiDB-lite"/>
    </source>
</evidence>
<evidence type="ECO:0000256" key="6">
    <source>
        <dbReference type="PROSITE-ProRule" id="PRU01220"/>
    </source>
</evidence>
<evidence type="ECO:0000313" key="10">
    <source>
        <dbReference type="Proteomes" id="UP000261420"/>
    </source>
</evidence>
<sequence length="614" mass="68478">MQYTPESNVYHESCKGQNCYEDCCDSGYSGLFHSPLSISGVDSSRSLSPVEFNETPKENLRLSVTPKRRTRESVRFLDKESRGVQQPSSVSWCETPKVYKRDASLRHRLLMCKHTTDVKTDNTRSPCTRRTESSISASSEHWFSASFDSLDTVMGALASSTLKLEQYLPLSGRKSRLLFSQVRTSTLEDGKLHSGLPSNFERSVSLSDADFSGSISAFDQINIETPHSRKFLPVTWKENSLSPVSGVTNGLNDSLSMLSVCEDSGFSSLTVEKSEDSSVDHDGSFQELLLSASRRNCETPNLVEAKRRSRFQRQHRLSTLKEGGSQSEEDPTDRKDQHLYHVNLSLTPALQLVHAMCQQKAYVFAGQSPSLKEQLKSTAELAKTPVTFRTTMPLAGLIGRKMGLGKMDILTELKKRSLRHILAVILSHLTSEGIYRCGRVCKSWNEIIQHNKQANFRRRNHLSELKLGGAVHVPDAETRLTLLKRSALKTVQAQSRTSSYCTPQSANSTLIQLQHRAAHSGGSSSKREKFLEIAKTLFNDECLKPCPRCQHPARCHSVKGEGVCSRADCGFQFCTSCFCAFHGSRECGSRSVGRRKNDIILPGSAQSKRNVRRL</sequence>
<comment type="pathway">
    <text evidence="1">Protein modification; protein ubiquitination.</text>
</comment>
<dbReference type="GeneTree" id="ENSGT00530000063692"/>
<keyword evidence="4" id="KW-0833">Ubl conjugation pathway</keyword>
<dbReference type="InterPro" id="IPR036047">
    <property type="entry name" value="F-box-like_dom_sf"/>
</dbReference>
<dbReference type="PROSITE" id="PS51872">
    <property type="entry name" value="ZF_ZBR"/>
    <property type="match status" value="1"/>
</dbReference>
<keyword evidence="2" id="KW-0479">Metal-binding</keyword>
<dbReference type="Proteomes" id="UP000261420">
    <property type="component" value="Unplaced"/>
</dbReference>
<dbReference type="GO" id="GO:0016567">
    <property type="term" value="P:protein ubiquitination"/>
    <property type="evidence" value="ECO:0007669"/>
    <property type="project" value="UniProtKB-UniPathway"/>
</dbReference>
<evidence type="ECO:0000256" key="4">
    <source>
        <dbReference type="ARBA" id="ARBA00022786"/>
    </source>
</evidence>
<dbReference type="InterPro" id="IPR047147">
    <property type="entry name" value="FBX5_43"/>
</dbReference>
<organism evidence="9 10">
    <name type="scientific">Seriola dumerili</name>
    <name type="common">Greater amberjack</name>
    <name type="synonym">Caranx dumerili</name>
    <dbReference type="NCBI Taxonomy" id="41447"/>
    <lineage>
        <taxon>Eukaryota</taxon>
        <taxon>Metazoa</taxon>
        <taxon>Chordata</taxon>
        <taxon>Craniata</taxon>
        <taxon>Vertebrata</taxon>
        <taxon>Euteleostomi</taxon>
        <taxon>Actinopterygii</taxon>
        <taxon>Neopterygii</taxon>
        <taxon>Teleostei</taxon>
        <taxon>Neoteleostei</taxon>
        <taxon>Acanthomorphata</taxon>
        <taxon>Carangaria</taxon>
        <taxon>Carangiformes</taxon>
        <taxon>Carangidae</taxon>
        <taxon>Seriola</taxon>
    </lineage>
</organism>
<dbReference type="InterPro" id="IPR001810">
    <property type="entry name" value="F-box_dom"/>
</dbReference>
<evidence type="ECO:0000256" key="2">
    <source>
        <dbReference type="ARBA" id="ARBA00022723"/>
    </source>
</evidence>
<dbReference type="FunFam" id="2.20.25.20:FF:000006">
    <property type="entry name" value="F-box only protein 5"/>
    <property type="match status" value="1"/>
</dbReference>
<dbReference type="PANTHER" id="PTHR15493">
    <property type="entry name" value="F-BOX ONLY PROTEIN 5 AND 43"/>
    <property type="match status" value="1"/>
</dbReference>
<name>A0A3B4TW70_SERDU</name>
<evidence type="ECO:0000256" key="5">
    <source>
        <dbReference type="ARBA" id="ARBA00022833"/>
    </source>
</evidence>
<evidence type="ECO:0000259" key="8">
    <source>
        <dbReference type="PROSITE" id="PS51872"/>
    </source>
</evidence>
<dbReference type="STRING" id="41447.ENSSDUP00000010541"/>
<dbReference type="Pfam" id="PF12937">
    <property type="entry name" value="F-box-like"/>
    <property type="match status" value="1"/>
</dbReference>
<evidence type="ECO:0000313" key="9">
    <source>
        <dbReference type="Ensembl" id="ENSSDUP00000010541.1"/>
    </source>
</evidence>